<dbReference type="Pfam" id="PF04307">
    <property type="entry name" value="YdjM"/>
    <property type="match status" value="1"/>
</dbReference>
<feature type="transmembrane region" description="Helical" evidence="1">
    <location>
        <begin position="97"/>
        <end position="117"/>
    </location>
</feature>
<dbReference type="InterPro" id="IPR007404">
    <property type="entry name" value="YdjM-like"/>
</dbReference>
<keyword evidence="1" id="KW-1133">Transmembrane helix</keyword>
<feature type="transmembrane region" description="Helical" evidence="1">
    <location>
        <begin position="59"/>
        <end position="77"/>
    </location>
</feature>
<evidence type="ECO:0000256" key="1">
    <source>
        <dbReference type="SAM" id="Phobius"/>
    </source>
</evidence>
<evidence type="ECO:0000313" key="2">
    <source>
        <dbReference type="EMBL" id="NAS10446.1"/>
    </source>
</evidence>
<dbReference type="AlphaFoldDB" id="A0A6L9E6W0"/>
<accession>A0A6L9E6W0</accession>
<feature type="transmembrane region" description="Helical" evidence="1">
    <location>
        <begin position="123"/>
        <end position="147"/>
    </location>
</feature>
<dbReference type="InterPro" id="IPR053170">
    <property type="entry name" value="Transcription_regulator"/>
</dbReference>
<sequence>MDSLTQIVLGASVGEAVLGKKVGNKAMLYGAIAGTIPDLDVLSRNFVDTVTAIEWHRGFSHSILFSLMFAPVFGWLISKIERKSAANWRDWTRLMFWGLFTHPILDAFTTWGTQLFWPIDLKLAFQNIFVIDPLYTVPFLICLILAMRLNRVSDKRRRLNKMGLVLSSSYLIITLILKWFTYNKFINNLEEQGVEYTEIATRPTPFNTLLWTANVDTKNAYLIGNYSLFDSQPVRFKAYPKNHELLGKWSDNDKVRRLINVTEGWYTVEKNEGLLYLNDLRFGLISMQEDESRFAFNYEIRPTANDEVQITETPKYEGGDPRKLFGALWYRILGN</sequence>
<organism evidence="2 3">
    <name type="scientific">Poritiphilus flavus</name>
    <dbReference type="NCBI Taxonomy" id="2697053"/>
    <lineage>
        <taxon>Bacteria</taxon>
        <taxon>Pseudomonadati</taxon>
        <taxon>Bacteroidota</taxon>
        <taxon>Flavobacteriia</taxon>
        <taxon>Flavobacteriales</taxon>
        <taxon>Flavobacteriaceae</taxon>
        <taxon>Poritiphilus</taxon>
    </lineage>
</organism>
<dbReference type="GO" id="GO:0016787">
    <property type="term" value="F:hydrolase activity"/>
    <property type="evidence" value="ECO:0007669"/>
    <property type="project" value="UniProtKB-KW"/>
</dbReference>
<keyword evidence="2" id="KW-0378">Hydrolase</keyword>
<gene>
    <name evidence="2" type="ORF">GTQ38_00430</name>
</gene>
<keyword evidence="1" id="KW-0472">Membrane</keyword>
<evidence type="ECO:0000313" key="3">
    <source>
        <dbReference type="Proteomes" id="UP000475249"/>
    </source>
</evidence>
<feature type="transmembrane region" description="Helical" evidence="1">
    <location>
        <begin position="159"/>
        <end position="180"/>
    </location>
</feature>
<dbReference type="EMBL" id="WXYO01000001">
    <property type="protein sequence ID" value="NAS10446.1"/>
    <property type="molecule type" value="Genomic_DNA"/>
</dbReference>
<name>A0A6L9E6W0_9FLAO</name>
<protein>
    <submittedName>
        <fullName evidence="2">Metal-dependent hydrolase</fullName>
    </submittedName>
</protein>
<keyword evidence="3" id="KW-1185">Reference proteome</keyword>
<reference evidence="2 3" key="1">
    <citation type="submission" date="2020-01" db="EMBL/GenBank/DDBJ databases">
        <title>Bacteria diversity of Porities sp.</title>
        <authorList>
            <person name="Wang G."/>
        </authorList>
    </citation>
    <scope>NUCLEOTIDE SEQUENCE [LARGE SCALE GENOMIC DNA]</scope>
    <source>
        <strain evidence="2 3">R33</strain>
    </source>
</reference>
<keyword evidence="1" id="KW-0812">Transmembrane</keyword>
<dbReference type="Proteomes" id="UP000475249">
    <property type="component" value="Unassembled WGS sequence"/>
</dbReference>
<dbReference type="PANTHER" id="PTHR40031:SF1">
    <property type="entry name" value="MEMBRANE-BOUND METAL-DEPENDENT HYDROLASE"/>
    <property type="match status" value="1"/>
</dbReference>
<dbReference type="PANTHER" id="PTHR40031">
    <property type="entry name" value="HYPOTHETICAL MEMBRANE SPANNING PROTEIN"/>
    <property type="match status" value="1"/>
</dbReference>
<comment type="caution">
    <text evidence="2">The sequence shown here is derived from an EMBL/GenBank/DDBJ whole genome shotgun (WGS) entry which is preliminary data.</text>
</comment>
<dbReference type="RefSeq" id="WP_161433258.1">
    <property type="nucleotide sequence ID" value="NZ_WXYO01000001.1"/>
</dbReference>
<proteinExistence type="predicted"/>